<feature type="region of interest" description="Disordered" evidence="1">
    <location>
        <begin position="66"/>
        <end position="90"/>
    </location>
</feature>
<evidence type="ECO:0000256" key="1">
    <source>
        <dbReference type="SAM" id="MobiDB-lite"/>
    </source>
</evidence>
<gene>
    <name evidence="2" type="ORF">BDZ85DRAFT_266167</name>
</gene>
<evidence type="ECO:0000313" key="3">
    <source>
        <dbReference type="Proteomes" id="UP000799538"/>
    </source>
</evidence>
<evidence type="ECO:0000313" key="2">
    <source>
        <dbReference type="EMBL" id="KAF2221029.1"/>
    </source>
</evidence>
<name>A0A6A6G615_9PEZI</name>
<organism evidence="2 3">
    <name type="scientific">Elsinoe ampelina</name>
    <dbReference type="NCBI Taxonomy" id="302913"/>
    <lineage>
        <taxon>Eukaryota</taxon>
        <taxon>Fungi</taxon>
        <taxon>Dikarya</taxon>
        <taxon>Ascomycota</taxon>
        <taxon>Pezizomycotina</taxon>
        <taxon>Dothideomycetes</taxon>
        <taxon>Dothideomycetidae</taxon>
        <taxon>Myriangiales</taxon>
        <taxon>Elsinoaceae</taxon>
        <taxon>Elsinoe</taxon>
    </lineage>
</organism>
<proteinExistence type="predicted"/>
<dbReference type="AlphaFoldDB" id="A0A6A6G615"/>
<dbReference type="EMBL" id="ML992511">
    <property type="protein sequence ID" value="KAF2221029.1"/>
    <property type="molecule type" value="Genomic_DNA"/>
</dbReference>
<keyword evidence="3" id="KW-1185">Reference proteome</keyword>
<accession>A0A6A6G615</accession>
<protein>
    <submittedName>
        <fullName evidence="2">Uncharacterized protein</fullName>
    </submittedName>
</protein>
<sequence>MAAVMATAAAVMTSRTSIVKYPVQARSTSIYAVHIFGHWQYARYRSIHNPHSTFIKSCLRQHFHSPTQITPRSPADSLPPPVHPVQNPQKGNLPINVAKLQLPRPLRPPRATRLVKPGLMILLIDT</sequence>
<reference evidence="3" key="1">
    <citation type="journal article" date="2020" name="Stud. Mycol.">
        <title>101 Dothideomycetes genomes: A test case for predicting lifestyles and emergence of pathogens.</title>
        <authorList>
            <person name="Haridas S."/>
            <person name="Albert R."/>
            <person name="Binder M."/>
            <person name="Bloem J."/>
            <person name="LaButti K."/>
            <person name="Salamov A."/>
            <person name="Andreopoulos B."/>
            <person name="Baker S."/>
            <person name="Barry K."/>
            <person name="Bills G."/>
            <person name="Bluhm B."/>
            <person name="Cannon C."/>
            <person name="Castanera R."/>
            <person name="Culley D."/>
            <person name="Daum C."/>
            <person name="Ezra D."/>
            <person name="Gonzalez J."/>
            <person name="Henrissat B."/>
            <person name="Kuo A."/>
            <person name="Liang C."/>
            <person name="Lipzen A."/>
            <person name="Lutzoni F."/>
            <person name="Magnuson J."/>
            <person name="Mondo S."/>
            <person name="Nolan M."/>
            <person name="Ohm R."/>
            <person name="Pangilinan J."/>
            <person name="Park H.-J."/>
            <person name="Ramirez L."/>
            <person name="Alfaro M."/>
            <person name="Sun H."/>
            <person name="Tritt A."/>
            <person name="Yoshinaga Y."/>
            <person name="Zwiers L.-H."/>
            <person name="Turgeon B."/>
            <person name="Goodwin S."/>
            <person name="Spatafora J."/>
            <person name="Crous P."/>
            <person name="Grigoriev I."/>
        </authorList>
    </citation>
    <scope>NUCLEOTIDE SEQUENCE [LARGE SCALE GENOMIC DNA]</scope>
    <source>
        <strain evidence="3">CECT 20119</strain>
    </source>
</reference>
<dbReference type="Proteomes" id="UP000799538">
    <property type="component" value="Unassembled WGS sequence"/>
</dbReference>